<dbReference type="InterPro" id="IPR047057">
    <property type="entry name" value="MerR_fam"/>
</dbReference>
<gene>
    <name evidence="4" type="ORF">B1B05_17115</name>
    <name evidence="5" type="ORF">SAMN05443094_11117</name>
</gene>
<keyword evidence="2" id="KW-0175">Coiled coil</keyword>
<dbReference type="SMART" id="SM00422">
    <property type="entry name" value="HTH_MERR"/>
    <property type="match status" value="1"/>
</dbReference>
<evidence type="ECO:0000313" key="7">
    <source>
        <dbReference type="Proteomes" id="UP000215545"/>
    </source>
</evidence>
<evidence type="ECO:0000256" key="1">
    <source>
        <dbReference type="ARBA" id="ARBA00023125"/>
    </source>
</evidence>
<keyword evidence="7" id="KW-1185">Reference proteome</keyword>
<dbReference type="EMBL" id="MWSK01000011">
    <property type="protein sequence ID" value="OXS74194.1"/>
    <property type="molecule type" value="Genomic_DNA"/>
</dbReference>
<dbReference type="GO" id="GO:0003677">
    <property type="term" value="F:DNA binding"/>
    <property type="evidence" value="ECO:0007669"/>
    <property type="project" value="UniProtKB-KW"/>
</dbReference>
<sequence length="242" mass="27848">MKKQWKVGELAKLTGLTVRTLRYYDQIGLFSPSDHSNSGHRLYNKSDILKLQNIQSLKQIGLSLEDVQSVVDDSNSESTSHILAIQMARLKEDIRIQQKLLKELENVLALSRNKQPLQVENLTKLLGAMKMNQEKYFTKEQLDQMKSNYEKADAETLRRSEKEFTLILEKLRGHMRNRTSATDKEVQELARKWSEIANSFTAHDPELQKAAEKFHAENPGNDLQNGMDAEIYHYIMSALKGN</sequence>
<dbReference type="PROSITE" id="PS50937">
    <property type="entry name" value="HTH_MERR_2"/>
    <property type="match status" value="1"/>
</dbReference>
<reference evidence="7" key="2">
    <citation type="submission" date="2017-03" db="EMBL/GenBank/DDBJ databases">
        <title>Bacillus sp. V-88(T) DSM27956, whole genome shotgun sequencing project.</title>
        <authorList>
            <person name="Dastager S.G."/>
            <person name="Neurgaonkar P.S."/>
            <person name="Dharne M.S."/>
        </authorList>
    </citation>
    <scope>NUCLEOTIDE SEQUENCE [LARGE SCALE GENOMIC DNA]</scope>
    <source>
        <strain evidence="7">DSM 25145</strain>
    </source>
</reference>
<dbReference type="InterPro" id="IPR012925">
    <property type="entry name" value="TipAS_dom"/>
</dbReference>
<dbReference type="PRINTS" id="PR00040">
    <property type="entry name" value="HTHMERR"/>
</dbReference>
<dbReference type="PANTHER" id="PTHR30204">
    <property type="entry name" value="REDOX-CYCLING DRUG-SENSING TRANSCRIPTIONAL ACTIVATOR SOXR"/>
    <property type="match status" value="1"/>
</dbReference>
<evidence type="ECO:0000313" key="4">
    <source>
        <dbReference type="EMBL" id="OXS74194.1"/>
    </source>
</evidence>
<dbReference type="STRING" id="1017273.SAMN05443094_11117"/>
<dbReference type="OrthoDB" id="1894615at2"/>
<proteinExistence type="predicted"/>
<evidence type="ECO:0000313" key="5">
    <source>
        <dbReference type="EMBL" id="SIR57352.1"/>
    </source>
</evidence>
<keyword evidence="1 5" id="KW-0238">DNA-binding</keyword>
<dbReference type="Gene3D" id="1.10.1660.10">
    <property type="match status" value="1"/>
</dbReference>
<organism evidence="5 6">
    <name type="scientific">Domibacillus enclensis</name>
    <dbReference type="NCBI Taxonomy" id="1017273"/>
    <lineage>
        <taxon>Bacteria</taxon>
        <taxon>Bacillati</taxon>
        <taxon>Bacillota</taxon>
        <taxon>Bacilli</taxon>
        <taxon>Bacillales</taxon>
        <taxon>Bacillaceae</taxon>
        <taxon>Domibacillus</taxon>
    </lineage>
</organism>
<accession>A0A1N7C1B3</accession>
<protein>
    <submittedName>
        <fullName evidence="5">DNA-binding transcriptional regulator, MerR family</fullName>
    </submittedName>
</protein>
<dbReference type="PANTHER" id="PTHR30204:SF90">
    <property type="entry name" value="HTH-TYPE TRANSCRIPTIONAL ACTIVATOR MTA"/>
    <property type="match status" value="1"/>
</dbReference>
<feature type="coiled-coil region" evidence="2">
    <location>
        <begin position="87"/>
        <end position="114"/>
    </location>
</feature>
<dbReference type="InterPro" id="IPR009061">
    <property type="entry name" value="DNA-bd_dom_put_sf"/>
</dbReference>
<reference evidence="4" key="3">
    <citation type="submission" date="2017-03" db="EMBL/GenBank/DDBJ databases">
        <authorList>
            <person name="Dastager S.G."/>
            <person name="Neurgaonkar P.S."/>
            <person name="Dharne M.S."/>
        </authorList>
    </citation>
    <scope>NUCLEOTIDE SEQUENCE</scope>
    <source>
        <strain evidence="4">DSM 25145</strain>
    </source>
</reference>
<dbReference type="Pfam" id="PF07739">
    <property type="entry name" value="TipAS"/>
    <property type="match status" value="1"/>
</dbReference>
<dbReference type="EMBL" id="FTLX01000011">
    <property type="protein sequence ID" value="SIR57352.1"/>
    <property type="molecule type" value="Genomic_DNA"/>
</dbReference>
<dbReference type="Pfam" id="PF13411">
    <property type="entry name" value="MerR_1"/>
    <property type="match status" value="1"/>
</dbReference>
<name>A0A1N7C1B3_9BACI</name>
<dbReference type="InterPro" id="IPR000551">
    <property type="entry name" value="MerR-type_HTH_dom"/>
</dbReference>
<dbReference type="GO" id="GO:0003700">
    <property type="term" value="F:DNA-binding transcription factor activity"/>
    <property type="evidence" value="ECO:0007669"/>
    <property type="project" value="InterPro"/>
</dbReference>
<evidence type="ECO:0000256" key="2">
    <source>
        <dbReference type="SAM" id="Coils"/>
    </source>
</evidence>
<dbReference type="SUPFAM" id="SSF46955">
    <property type="entry name" value="Putative DNA-binding domain"/>
    <property type="match status" value="1"/>
</dbReference>
<dbReference type="AlphaFoldDB" id="A0A1N7C1B3"/>
<dbReference type="Proteomes" id="UP000186385">
    <property type="component" value="Unassembled WGS sequence"/>
</dbReference>
<dbReference type="RefSeq" id="WP_082084598.1">
    <property type="nucleotide sequence ID" value="NZ_FTLX01000011.1"/>
</dbReference>
<dbReference type="CDD" id="cd01106">
    <property type="entry name" value="HTH_TipAL-Mta"/>
    <property type="match status" value="1"/>
</dbReference>
<dbReference type="PROSITE" id="PS00552">
    <property type="entry name" value="HTH_MERR_1"/>
    <property type="match status" value="1"/>
</dbReference>
<dbReference type="Proteomes" id="UP000215545">
    <property type="component" value="Unassembled WGS sequence"/>
</dbReference>
<feature type="domain" description="HTH merR-type" evidence="3">
    <location>
        <begin position="4"/>
        <end position="73"/>
    </location>
</feature>
<evidence type="ECO:0000259" key="3">
    <source>
        <dbReference type="PROSITE" id="PS50937"/>
    </source>
</evidence>
<evidence type="ECO:0000313" key="6">
    <source>
        <dbReference type="Proteomes" id="UP000186385"/>
    </source>
</evidence>
<reference evidence="5 6" key="1">
    <citation type="submission" date="2017-01" db="EMBL/GenBank/DDBJ databases">
        <authorList>
            <person name="Mah S.A."/>
            <person name="Swanson W.J."/>
            <person name="Moy G.W."/>
            <person name="Vacquier V.D."/>
        </authorList>
    </citation>
    <scope>NUCLEOTIDE SEQUENCE [LARGE SCALE GENOMIC DNA]</scope>
    <source>
        <strain evidence="5 6">NIO-1016</strain>
    </source>
</reference>